<dbReference type="EMBL" id="MU006233">
    <property type="protein sequence ID" value="KAF2823024.1"/>
    <property type="molecule type" value="Genomic_DNA"/>
</dbReference>
<feature type="chain" id="PRO_5025557335" description="Mid2 domain-containing protein" evidence="2">
    <location>
        <begin position="20"/>
        <end position="321"/>
    </location>
</feature>
<dbReference type="Proteomes" id="UP000799424">
    <property type="component" value="Unassembled WGS sequence"/>
</dbReference>
<evidence type="ECO:0000313" key="4">
    <source>
        <dbReference type="Proteomes" id="UP000799424"/>
    </source>
</evidence>
<feature type="signal peptide" evidence="2">
    <location>
        <begin position="1"/>
        <end position="19"/>
    </location>
</feature>
<accession>A0A6A6ZRF1</accession>
<proteinExistence type="predicted"/>
<reference evidence="3" key="1">
    <citation type="journal article" date="2020" name="Stud. Mycol.">
        <title>101 Dothideomycetes genomes: a test case for predicting lifestyles and emergence of pathogens.</title>
        <authorList>
            <person name="Haridas S."/>
            <person name="Albert R."/>
            <person name="Binder M."/>
            <person name="Bloem J."/>
            <person name="Labutti K."/>
            <person name="Salamov A."/>
            <person name="Andreopoulos B."/>
            <person name="Baker S."/>
            <person name="Barry K."/>
            <person name="Bills G."/>
            <person name="Bluhm B."/>
            <person name="Cannon C."/>
            <person name="Castanera R."/>
            <person name="Culley D."/>
            <person name="Daum C."/>
            <person name="Ezra D."/>
            <person name="Gonzalez J."/>
            <person name="Henrissat B."/>
            <person name="Kuo A."/>
            <person name="Liang C."/>
            <person name="Lipzen A."/>
            <person name="Lutzoni F."/>
            <person name="Magnuson J."/>
            <person name="Mondo S."/>
            <person name="Nolan M."/>
            <person name="Ohm R."/>
            <person name="Pangilinan J."/>
            <person name="Park H.-J."/>
            <person name="Ramirez L."/>
            <person name="Alfaro M."/>
            <person name="Sun H."/>
            <person name="Tritt A."/>
            <person name="Yoshinaga Y."/>
            <person name="Zwiers L.-H."/>
            <person name="Turgeon B."/>
            <person name="Goodwin S."/>
            <person name="Spatafora J."/>
            <person name="Crous P."/>
            <person name="Grigoriev I."/>
        </authorList>
    </citation>
    <scope>NUCLEOTIDE SEQUENCE</scope>
    <source>
        <strain evidence="3">CBS 113818</strain>
    </source>
</reference>
<keyword evidence="1" id="KW-1133">Transmembrane helix</keyword>
<gene>
    <name evidence="3" type="ORF">CC86DRAFT_409796</name>
</gene>
<evidence type="ECO:0008006" key="5">
    <source>
        <dbReference type="Google" id="ProtNLM"/>
    </source>
</evidence>
<keyword evidence="4" id="KW-1185">Reference proteome</keyword>
<dbReference type="CDD" id="cd12087">
    <property type="entry name" value="TM_EGFR-like"/>
    <property type="match status" value="1"/>
</dbReference>
<keyword evidence="2" id="KW-0732">Signal</keyword>
<evidence type="ECO:0000256" key="2">
    <source>
        <dbReference type="SAM" id="SignalP"/>
    </source>
</evidence>
<feature type="transmembrane region" description="Helical" evidence="1">
    <location>
        <begin position="236"/>
        <end position="259"/>
    </location>
</feature>
<sequence length="321" mass="33571">MSISIITAAPAVLLPRAQSLTFCWYATTTGEDFTVWTPVTHDRSSKYITSYYNFPVWVDSCTESDGRVDWCSTLTVPTDCASGTIWGISSTSDCTGGRSQCLTELMYQRHGDATPKLSKVICDSSGYSTKTYFVEIASTPPVSTPTTTTSTVPALTSSGAAASSTTLTASFLPHTVASTQPVAIPTAISTEPVSTSSGAAATSTTLNASASVSIPLPSQTAASPPAQDKSGPSGGLIAGSVLGGVAVLGIISLTALWIVKRYSRQNKPALNTSQYGSRHPQGGAWTIEVAEHPMYRAELSQPGLTFGRSELDVQGSVVEHR</sequence>
<evidence type="ECO:0000256" key="1">
    <source>
        <dbReference type="SAM" id="Phobius"/>
    </source>
</evidence>
<name>A0A6A6ZRF1_9PLEO</name>
<dbReference type="AlphaFoldDB" id="A0A6A6ZRF1"/>
<protein>
    <recommendedName>
        <fullName evidence="5">Mid2 domain-containing protein</fullName>
    </recommendedName>
</protein>
<keyword evidence="1" id="KW-0812">Transmembrane</keyword>
<keyword evidence="1" id="KW-0472">Membrane</keyword>
<organism evidence="3 4">
    <name type="scientific">Ophiobolus disseminans</name>
    <dbReference type="NCBI Taxonomy" id="1469910"/>
    <lineage>
        <taxon>Eukaryota</taxon>
        <taxon>Fungi</taxon>
        <taxon>Dikarya</taxon>
        <taxon>Ascomycota</taxon>
        <taxon>Pezizomycotina</taxon>
        <taxon>Dothideomycetes</taxon>
        <taxon>Pleosporomycetidae</taxon>
        <taxon>Pleosporales</taxon>
        <taxon>Pleosporineae</taxon>
        <taxon>Phaeosphaeriaceae</taxon>
        <taxon>Ophiobolus</taxon>
    </lineage>
</organism>
<evidence type="ECO:0000313" key="3">
    <source>
        <dbReference type="EMBL" id="KAF2823024.1"/>
    </source>
</evidence>